<accession>A0A0V1E452</accession>
<dbReference type="EMBL" id="JYDR01000107">
    <property type="protein sequence ID" value="KRY68615.1"/>
    <property type="molecule type" value="Genomic_DNA"/>
</dbReference>
<organism evidence="2 4">
    <name type="scientific">Trichinella pseudospiralis</name>
    <name type="common">Parasitic roundworm</name>
    <dbReference type="NCBI Taxonomy" id="6337"/>
    <lineage>
        <taxon>Eukaryota</taxon>
        <taxon>Metazoa</taxon>
        <taxon>Ecdysozoa</taxon>
        <taxon>Nematoda</taxon>
        <taxon>Enoplea</taxon>
        <taxon>Dorylaimia</taxon>
        <taxon>Trichinellida</taxon>
        <taxon>Trichinellidae</taxon>
        <taxon>Trichinella</taxon>
    </lineage>
</organism>
<reference evidence="4 5" key="1">
    <citation type="submission" date="2015-01" db="EMBL/GenBank/DDBJ databases">
        <title>Evolution of Trichinella species and genotypes.</title>
        <authorList>
            <person name="Korhonen P.K."/>
            <person name="Edoardo P."/>
            <person name="Giuseppe L.R."/>
            <person name="Gasser R.B."/>
        </authorList>
    </citation>
    <scope>NUCLEOTIDE SEQUENCE [LARGE SCALE GENOMIC DNA]</scope>
    <source>
        <strain evidence="2">ISS13</strain>
        <strain evidence="3">ISS176</strain>
    </source>
</reference>
<dbReference type="Proteomes" id="UP000054632">
    <property type="component" value="Unassembled WGS sequence"/>
</dbReference>
<gene>
    <name evidence="2" type="ORF">T4A_1344</name>
    <name evidence="3" type="ORF">T4C_1836</name>
</gene>
<evidence type="ECO:0000313" key="4">
    <source>
        <dbReference type="Proteomes" id="UP000054632"/>
    </source>
</evidence>
<evidence type="ECO:0000313" key="5">
    <source>
        <dbReference type="Proteomes" id="UP000054826"/>
    </source>
</evidence>
<feature type="region of interest" description="Disordered" evidence="1">
    <location>
        <begin position="293"/>
        <end position="316"/>
    </location>
</feature>
<dbReference type="EMBL" id="JYDV01000061">
    <property type="protein sequence ID" value="KRZ37257.1"/>
    <property type="molecule type" value="Genomic_DNA"/>
</dbReference>
<comment type="caution">
    <text evidence="2">The sequence shown here is derived from an EMBL/GenBank/DDBJ whole genome shotgun (WGS) entry which is preliminary data.</text>
</comment>
<dbReference type="Proteomes" id="UP000054826">
    <property type="component" value="Unassembled WGS sequence"/>
</dbReference>
<evidence type="ECO:0000313" key="2">
    <source>
        <dbReference type="EMBL" id="KRY68615.1"/>
    </source>
</evidence>
<proteinExistence type="predicted"/>
<sequence>MKLNKYISVNEVFYTIVCRFCNDGTGIYVDENYEKENAVFYHQGFEGNDDVSTYEIVQTKFLEIEQKHSHQSNSTLDQLNARDEMLKQNTASATCDTILKNADFKFCMKQWIAGKGINYKILRTLNIDYLRPTNGTTTKQQNHYLSRKRKRLSLDNYIESIQQHQQFIPQQPSNYTFQELNNFQNANALANITVHRKKHSINRNLYYENNLQNEDIIDSIPNNVQCLISNYENPENTYFWEQSNAIIDDDDDATATLDVNNQTFRNNYEEEFNTADAAFYQIIEELQQSFSLQSYEKKSDPKPSKKTTNRPDLSVQEPVRWKESQYRDIFDPELLEELDELLIFDKAI</sequence>
<dbReference type="AlphaFoldDB" id="A0A0V1E452"/>
<protein>
    <submittedName>
        <fullName evidence="2">Uncharacterized protein</fullName>
    </submittedName>
</protein>
<evidence type="ECO:0000256" key="1">
    <source>
        <dbReference type="SAM" id="MobiDB-lite"/>
    </source>
</evidence>
<name>A0A0V1E452_TRIPS</name>
<evidence type="ECO:0000313" key="3">
    <source>
        <dbReference type="EMBL" id="KRZ37257.1"/>
    </source>
</evidence>